<dbReference type="SUPFAM" id="SSF69118">
    <property type="entry name" value="AhpD-like"/>
    <property type="match status" value="1"/>
</dbReference>
<keyword evidence="3" id="KW-1185">Reference proteome</keyword>
<dbReference type="NCBIfam" id="TIGR00778">
    <property type="entry name" value="ahpD_dom"/>
    <property type="match status" value="1"/>
</dbReference>
<dbReference type="EMBL" id="JAAOCA010000003">
    <property type="protein sequence ID" value="MBD1597642.1"/>
    <property type="molecule type" value="Genomic_DNA"/>
</dbReference>
<evidence type="ECO:0000313" key="2">
    <source>
        <dbReference type="EMBL" id="MBD1597642.1"/>
    </source>
</evidence>
<evidence type="ECO:0000259" key="1">
    <source>
        <dbReference type="Pfam" id="PF02627"/>
    </source>
</evidence>
<dbReference type="InterPro" id="IPR004675">
    <property type="entry name" value="AhpD_core"/>
</dbReference>
<proteinExistence type="predicted"/>
<protein>
    <submittedName>
        <fullName evidence="2">Peroxidase-related enzyme</fullName>
    </submittedName>
</protein>
<dbReference type="PANTHER" id="PTHR35446:SF2">
    <property type="entry name" value="CARBOXYMUCONOLACTONE DECARBOXYLASE-LIKE DOMAIN-CONTAINING PROTEIN"/>
    <property type="match status" value="1"/>
</dbReference>
<dbReference type="InterPro" id="IPR010195">
    <property type="entry name" value="Uncharacterised_peroxidase-rel"/>
</dbReference>
<dbReference type="Proteomes" id="UP000805841">
    <property type="component" value="Unassembled WGS sequence"/>
</dbReference>
<dbReference type="GO" id="GO:0004601">
    <property type="term" value="F:peroxidase activity"/>
    <property type="evidence" value="ECO:0007669"/>
    <property type="project" value="UniProtKB-KW"/>
</dbReference>
<dbReference type="Pfam" id="PF02627">
    <property type="entry name" value="CMD"/>
    <property type="match status" value="1"/>
</dbReference>
<gene>
    <name evidence="2" type="ORF">HAQ05_02800</name>
</gene>
<comment type="caution">
    <text evidence="2">The sequence shown here is derived from an EMBL/GenBank/DDBJ whole genome shotgun (WGS) entry which is preliminary data.</text>
</comment>
<feature type="domain" description="Carboxymuconolactone decarboxylase-like" evidence="1">
    <location>
        <begin position="49"/>
        <end position="130"/>
    </location>
</feature>
<dbReference type="PANTHER" id="PTHR35446">
    <property type="entry name" value="SI:CH211-175M2.5"/>
    <property type="match status" value="1"/>
</dbReference>
<dbReference type="InterPro" id="IPR029032">
    <property type="entry name" value="AhpD-like"/>
</dbReference>
<keyword evidence="2" id="KW-0575">Peroxidase</keyword>
<dbReference type="InterPro" id="IPR003779">
    <property type="entry name" value="CMD-like"/>
</dbReference>
<reference evidence="2 3" key="1">
    <citation type="journal article" date="2020" name="Insects">
        <title>Bacteria Belonging to Pseudomonas typographi sp. nov. from the Bark Beetle Ips typographus Have Genomic Potential to Aid in the Host Ecology.</title>
        <authorList>
            <person name="Peral-Aranega E."/>
            <person name="Saati-Santamaria Z."/>
            <person name="Kolarik M."/>
            <person name="Rivas R."/>
            <person name="Garcia-Fraile P."/>
        </authorList>
    </citation>
    <scope>NUCLEOTIDE SEQUENCE [LARGE SCALE GENOMIC DNA]</scope>
    <source>
        <strain evidence="2 3">CA3A</strain>
    </source>
</reference>
<evidence type="ECO:0000313" key="3">
    <source>
        <dbReference type="Proteomes" id="UP000805841"/>
    </source>
</evidence>
<name>A0ABR7YWT0_9PSED</name>
<dbReference type="Gene3D" id="1.20.1290.10">
    <property type="entry name" value="AhpD-like"/>
    <property type="match status" value="1"/>
</dbReference>
<accession>A0ABR7YWT0</accession>
<dbReference type="NCBIfam" id="TIGR01926">
    <property type="entry name" value="peroxid_rel"/>
    <property type="match status" value="1"/>
</dbReference>
<organism evidence="2 3">
    <name type="scientific">Pseudomonas typographi</name>
    <dbReference type="NCBI Taxonomy" id="2715964"/>
    <lineage>
        <taxon>Bacteria</taxon>
        <taxon>Pseudomonadati</taxon>
        <taxon>Pseudomonadota</taxon>
        <taxon>Gammaproteobacteria</taxon>
        <taxon>Pseudomonadales</taxon>
        <taxon>Pseudomonadaceae</taxon>
        <taxon>Pseudomonas</taxon>
    </lineage>
</organism>
<keyword evidence="2" id="KW-0560">Oxidoreductase</keyword>
<sequence>MPGVSEATRTALPRSRLRIPDTETLDDATRNLRARHHEENWIQALSLNPGTARRFTGYFEDLFATGQHRLPLADRELIAVVVSVANGCGVCTAHHTHALGQVLDDPARAKRIALDHHLVNLSAREQAIAALALKVTTAPKTITAGDLHALSEHGLSEQQALEVLETSAWFNHTNRLTIALGVLPDDKFFN</sequence>
<dbReference type="RefSeq" id="WP_190417137.1">
    <property type="nucleotide sequence ID" value="NZ_JAAOCA010000003.1"/>
</dbReference>